<dbReference type="InterPro" id="IPR004263">
    <property type="entry name" value="Exostosin"/>
</dbReference>
<dbReference type="InterPro" id="IPR040911">
    <property type="entry name" value="Exostosin_GT47"/>
</dbReference>
<evidence type="ECO:0000256" key="2">
    <source>
        <dbReference type="ARBA" id="ARBA00010271"/>
    </source>
</evidence>
<evidence type="ECO:0000256" key="1">
    <source>
        <dbReference type="ARBA" id="ARBA00004323"/>
    </source>
</evidence>
<name>A0ABP1GA03_9CHLO</name>
<comment type="similarity">
    <text evidence="2">Belongs to the glycosyltransferase 47 family.</text>
</comment>
<dbReference type="Pfam" id="PF03016">
    <property type="entry name" value="Exostosin_GT47"/>
    <property type="match status" value="1"/>
</dbReference>
<comment type="caution">
    <text evidence="5">The sequence shown here is derived from an EMBL/GenBank/DDBJ whole genome shotgun (WGS) entry which is preliminary data.</text>
</comment>
<comment type="subcellular location">
    <subcellularLocation>
        <location evidence="1">Golgi apparatus membrane</location>
        <topology evidence="1">Single-pass type II membrane protein</topology>
    </subcellularLocation>
</comment>
<keyword evidence="3" id="KW-0333">Golgi apparatus</keyword>
<sequence length="486" mass="55332">MACHNTSRRVYNHMQILERWNVCLFVVGTYLAVSARCQADLPACEGRKIFVLDLGIFAESAGLPPCSIDATFRVDPITNVPFLRDDPQVKNAFLPQYLGQYSGPWHLAQAIAGSQYVTTDIDAADIVYVYDYCYYTWWLAFVHSNGRVQREDATPGDHLLKGYQALIQMPRWKKKDGADFVFYDPHPGFATGRAEMPIIDMACNTFKHSMHIIAERSQRNVCQTYWTMADKLLIAPYVPATSDVAKPLKGFMTKTTPLEDRKALLWFRTKCLPYIMEGKGRYVNGHRFCHHVSIALGKAGSDVDVSCTDRQLGGHPLPFRSIMDRMRNSTFCLSMPGDSASTRRLSETIMAGCIPVFIGPPYATMPMAEDVDYRAFSVFVNITDYSGWLQDRMEWEIHPTIRPYHVLNPWTWLPEVKVEDLAITVESASSVAAHLRWMQKKEVLHKLERLASERQKFSFQPFITGPYSAINIIMERLCSARLDPKL</sequence>
<dbReference type="Proteomes" id="UP001497392">
    <property type="component" value="Unassembled WGS sequence"/>
</dbReference>
<accession>A0ABP1GA03</accession>
<evidence type="ECO:0000256" key="3">
    <source>
        <dbReference type="ARBA" id="ARBA00023034"/>
    </source>
</evidence>
<protein>
    <submittedName>
        <fullName evidence="5">G12287 protein</fullName>
    </submittedName>
</protein>
<keyword evidence="6" id="KW-1185">Reference proteome</keyword>
<dbReference type="PANTHER" id="PTHR11062">
    <property type="entry name" value="EXOSTOSIN HEPARAN SULFATE GLYCOSYLTRANSFERASE -RELATED"/>
    <property type="match status" value="1"/>
</dbReference>
<feature type="domain" description="Exostosin GT47" evidence="4">
    <location>
        <begin position="44"/>
        <end position="384"/>
    </location>
</feature>
<organism evidence="5 6">
    <name type="scientific">Coccomyxa viridis</name>
    <dbReference type="NCBI Taxonomy" id="1274662"/>
    <lineage>
        <taxon>Eukaryota</taxon>
        <taxon>Viridiplantae</taxon>
        <taxon>Chlorophyta</taxon>
        <taxon>core chlorophytes</taxon>
        <taxon>Trebouxiophyceae</taxon>
        <taxon>Trebouxiophyceae incertae sedis</taxon>
        <taxon>Coccomyxaceae</taxon>
        <taxon>Coccomyxa</taxon>
    </lineage>
</organism>
<evidence type="ECO:0000259" key="4">
    <source>
        <dbReference type="Pfam" id="PF03016"/>
    </source>
</evidence>
<evidence type="ECO:0000313" key="5">
    <source>
        <dbReference type="EMBL" id="CAL5229039.1"/>
    </source>
</evidence>
<evidence type="ECO:0000313" key="6">
    <source>
        <dbReference type="Proteomes" id="UP001497392"/>
    </source>
</evidence>
<gene>
    <name evidence="5" type="primary">g12287</name>
    <name evidence="5" type="ORF">VP750_LOCUS10945</name>
</gene>
<dbReference type="EMBL" id="CAXHTA020000019">
    <property type="protein sequence ID" value="CAL5229039.1"/>
    <property type="molecule type" value="Genomic_DNA"/>
</dbReference>
<proteinExistence type="inferred from homology"/>
<dbReference type="PANTHER" id="PTHR11062:SF281">
    <property type="entry name" value="EXOSTOSIN-LIKE 2"/>
    <property type="match status" value="1"/>
</dbReference>
<reference evidence="5 6" key="1">
    <citation type="submission" date="2024-06" db="EMBL/GenBank/DDBJ databases">
        <authorList>
            <person name="Kraege A."/>
            <person name="Thomma B."/>
        </authorList>
    </citation>
    <scope>NUCLEOTIDE SEQUENCE [LARGE SCALE GENOMIC DNA]</scope>
</reference>